<evidence type="ECO:0000313" key="2">
    <source>
        <dbReference type="Proteomes" id="UP000230750"/>
    </source>
</evidence>
<organism evidence="1 2">
    <name type="scientific">Stichopus japonicus</name>
    <name type="common">Sea cucumber</name>
    <dbReference type="NCBI Taxonomy" id="307972"/>
    <lineage>
        <taxon>Eukaryota</taxon>
        <taxon>Metazoa</taxon>
        <taxon>Echinodermata</taxon>
        <taxon>Eleutherozoa</taxon>
        <taxon>Echinozoa</taxon>
        <taxon>Holothuroidea</taxon>
        <taxon>Aspidochirotacea</taxon>
        <taxon>Aspidochirotida</taxon>
        <taxon>Stichopodidae</taxon>
        <taxon>Apostichopus</taxon>
    </lineage>
</organism>
<keyword evidence="2" id="KW-1185">Reference proteome</keyword>
<reference evidence="1 2" key="1">
    <citation type="journal article" date="2017" name="PLoS Biol.">
        <title>The sea cucumber genome provides insights into morphological evolution and visceral regeneration.</title>
        <authorList>
            <person name="Zhang X."/>
            <person name="Sun L."/>
            <person name="Yuan J."/>
            <person name="Sun Y."/>
            <person name="Gao Y."/>
            <person name="Zhang L."/>
            <person name="Li S."/>
            <person name="Dai H."/>
            <person name="Hamel J.F."/>
            <person name="Liu C."/>
            <person name="Yu Y."/>
            <person name="Liu S."/>
            <person name="Lin W."/>
            <person name="Guo K."/>
            <person name="Jin S."/>
            <person name="Xu P."/>
            <person name="Storey K.B."/>
            <person name="Huan P."/>
            <person name="Zhang T."/>
            <person name="Zhou Y."/>
            <person name="Zhang J."/>
            <person name="Lin C."/>
            <person name="Li X."/>
            <person name="Xing L."/>
            <person name="Huo D."/>
            <person name="Sun M."/>
            <person name="Wang L."/>
            <person name="Mercier A."/>
            <person name="Li F."/>
            <person name="Yang H."/>
            <person name="Xiang J."/>
        </authorList>
    </citation>
    <scope>NUCLEOTIDE SEQUENCE [LARGE SCALE GENOMIC DNA]</scope>
    <source>
        <strain evidence="1">Shaxun</strain>
        <tissue evidence="1">Muscle</tissue>
    </source>
</reference>
<sequence>MHFPSEFKAKIFRVIPLVLMSKDATRDISFIIVICEDDENVFNNDLRQLVEAEYLPLDNYDTLLINCSTLPVEVSCTLQNTEAVVLPTTMERYNVASLIESRSAKCIFRWQRRVKDVSSMCLLNIHQKEMESLGVSFALQIKDNNDRIEDHTSLANILLGRNCQSHSTPETDPDICFVLPYINGLQNLTDDVVITVWLCSFDDESKALKELEHEQYHVGRMKLDSPNTFIILDKDKPITVEITGLQTKNKVQVFQLTYIEDLFKKGVTELPGADLEGKQEEKKE</sequence>
<accession>A0A2G8K5X8</accession>
<dbReference type="AlphaFoldDB" id="A0A2G8K5X8"/>
<comment type="caution">
    <text evidence="1">The sequence shown here is derived from an EMBL/GenBank/DDBJ whole genome shotgun (WGS) entry which is preliminary data.</text>
</comment>
<name>A0A2G8K5X8_STIJA</name>
<proteinExistence type="predicted"/>
<dbReference type="Proteomes" id="UP000230750">
    <property type="component" value="Unassembled WGS sequence"/>
</dbReference>
<evidence type="ECO:0000313" key="1">
    <source>
        <dbReference type="EMBL" id="PIK43359.1"/>
    </source>
</evidence>
<protein>
    <submittedName>
        <fullName evidence="1">Uncharacterized protein</fullName>
    </submittedName>
</protein>
<dbReference type="EMBL" id="MRZV01000856">
    <property type="protein sequence ID" value="PIK43359.1"/>
    <property type="molecule type" value="Genomic_DNA"/>
</dbReference>
<gene>
    <name evidence="1" type="ORF">BSL78_19791</name>
</gene>